<sequence>MKMKKIILLLFTLFNLLAYSAKTVDYQEVDKYIREKLDKNKEITFVYKLNSADNTLEGYSDEGKLTAVTDLKDNPSQAAMNGMKSVISEKNGKLNPSYKIFAADGKLLTEQKYKLNKPIRLFDTGALFAYLDLQAPYSEQLQKLIDSIDSIEIVGYHPNNAKYIKNTTFNHKTNKVKIEVKDYTQNPALFTTTNLDIKTMSGTVESFYPSGKLSAVSTLKNGALNGETKAYYENGKLRFTGNYKDNKFDGIITSYSENGEINRQSEFKEDVLIKEIK</sequence>
<reference evidence="2" key="1">
    <citation type="submission" date="2006-07" db="EMBL/GenBank/DDBJ databases">
        <authorList>
            <person name="Qin X."/>
            <person name="Weinstock G.M."/>
        </authorList>
    </citation>
    <scope>NUCLEOTIDE SEQUENCE [LARGE SCALE GENOMIC DNA]</scope>
    <source>
        <strain evidence="2">ATCC 10953</strain>
    </source>
</reference>
<evidence type="ECO:0000256" key="1">
    <source>
        <dbReference type="SAM" id="SignalP"/>
    </source>
</evidence>
<name>A5TXZ9_FUSNP</name>
<organism evidence="2">
    <name type="scientific">Fusobacterium polymorphum ATCC 10953</name>
    <dbReference type="NCBI Taxonomy" id="393480"/>
    <lineage>
        <taxon>Bacteria</taxon>
        <taxon>Fusobacteriati</taxon>
        <taxon>Fusobacteriota</taxon>
        <taxon>Fusobacteriia</taxon>
        <taxon>Fusobacteriales</taxon>
        <taxon>Fusobacteriaceae</taxon>
        <taxon>Fusobacterium</taxon>
    </lineage>
</organism>
<evidence type="ECO:0008006" key="3">
    <source>
        <dbReference type="Google" id="ProtNLM"/>
    </source>
</evidence>
<keyword evidence="1" id="KW-0732">Signal</keyword>
<dbReference type="AlphaFoldDB" id="A5TXZ9"/>
<dbReference type="eggNOG" id="COG2849">
    <property type="taxonomic scope" value="Bacteria"/>
</dbReference>
<gene>
    <name evidence="2" type="ORF">FNP_2007</name>
</gene>
<dbReference type="Gene3D" id="3.90.930.1">
    <property type="match status" value="1"/>
</dbReference>
<dbReference type="Pfam" id="PF07661">
    <property type="entry name" value="MORN_2"/>
    <property type="match status" value="3"/>
</dbReference>
<dbReference type="EMBL" id="CM000440">
    <property type="protein sequence ID" value="EDK89774.1"/>
    <property type="molecule type" value="Genomic_DNA"/>
</dbReference>
<protein>
    <recommendedName>
        <fullName evidence="3">Toxin-antitoxin system YwqK family antitoxin</fullName>
    </recommendedName>
</protein>
<dbReference type="HOGENOM" id="CLU_1025867_0_0_0"/>
<dbReference type="SUPFAM" id="SSF82185">
    <property type="entry name" value="Histone H3 K4-specific methyltransferase SET7/9 N-terminal domain"/>
    <property type="match status" value="1"/>
</dbReference>
<reference evidence="2" key="2">
    <citation type="submission" date="2007-05" db="EMBL/GenBank/DDBJ databases">
        <title>Genome sequence of Fusobacterium nucleatum subspecies polymorphum - a genetically tractable Fusobacterium.</title>
        <authorList>
            <person name="Karpathy S.E."/>
            <person name="Xiang Q."/>
            <person name="Gioia J."/>
            <person name="Jiang H."/>
            <person name="Liu Y."/>
            <person name="Petrosino J.F."/>
            <person name="Yerrapragada S."/>
            <person name="Fox G.E."/>
            <person name="Kinder Haake S."/>
            <person name="Weinstock G.M."/>
            <person name="Highlander S.K."/>
        </authorList>
    </citation>
    <scope>NUCLEOTIDE SEQUENCE [LARGE SCALE GENOMIC DNA]</scope>
    <source>
        <strain evidence="2">ATCC 10953</strain>
    </source>
</reference>
<feature type="signal peptide" evidence="1">
    <location>
        <begin position="1"/>
        <end position="20"/>
    </location>
</feature>
<dbReference type="Proteomes" id="UP000001921">
    <property type="component" value="Chromosome"/>
</dbReference>
<feature type="chain" id="PRO_5002687599" description="Toxin-antitoxin system YwqK family antitoxin" evidence="1">
    <location>
        <begin position="21"/>
        <end position="277"/>
    </location>
</feature>
<proteinExistence type="predicted"/>
<dbReference type="InterPro" id="IPR011652">
    <property type="entry name" value="MORN_2"/>
</dbReference>
<accession>A5TXZ9</accession>
<evidence type="ECO:0000313" key="2">
    <source>
        <dbReference type="EMBL" id="EDK89774.1"/>
    </source>
</evidence>